<gene>
    <name evidence="1" type="ORF">OCBIM_22011568mg</name>
</gene>
<dbReference type="EMBL" id="KQ427785">
    <property type="protein sequence ID" value="KOF66703.1"/>
    <property type="molecule type" value="Genomic_DNA"/>
</dbReference>
<reference evidence="1" key="1">
    <citation type="submission" date="2015-07" db="EMBL/GenBank/DDBJ databases">
        <title>MeaNS - Measles Nucleotide Surveillance Program.</title>
        <authorList>
            <person name="Tran T."/>
            <person name="Druce J."/>
        </authorList>
    </citation>
    <scope>NUCLEOTIDE SEQUENCE</scope>
    <source>
        <strain evidence="1">UCB-OBI-ISO-001</strain>
        <tissue evidence="1">Gonad</tissue>
    </source>
</reference>
<sequence length="53" mass="6256">MKKKKKYLSRTLHRFLKSLLECKLPSLVCLSVVPPDFCFVITRISRKLIYLSN</sequence>
<dbReference type="AlphaFoldDB" id="A0A0L8FPY7"/>
<accession>A0A0L8FPY7</accession>
<proteinExistence type="predicted"/>
<evidence type="ECO:0000313" key="1">
    <source>
        <dbReference type="EMBL" id="KOF66703.1"/>
    </source>
</evidence>
<protein>
    <submittedName>
        <fullName evidence="1">Uncharacterized protein</fullName>
    </submittedName>
</protein>
<organism evidence="1">
    <name type="scientific">Octopus bimaculoides</name>
    <name type="common">California two-spotted octopus</name>
    <dbReference type="NCBI Taxonomy" id="37653"/>
    <lineage>
        <taxon>Eukaryota</taxon>
        <taxon>Metazoa</taxon>
        <taxon>Spiralia</taxon>
        <taxon>Lophotrochozoa</taxon>
        <taxon>Mollusca</taxon>
        <taxon>Cephalopoda</taxon>
        <taxon>Coleoidea</taxon>
        <taxon>Octopodiformes</taxon>
        <taxon>Octopoda</taxon>
        <taxon>Incirrata</taxon>
        <taxon>Octopodidae</taxon>
        <taxon>Octopus</taxon>
    </lineage>
</organism>
<name>A0A0L8FPY7_OCTBM</name>